<feature type="compositionally biased region" description="Basic and acidic residues" evidence="1">
    <location>
        <begin position="1006"/>
        <end position="1017"/>
    </location>
</feature>
<evidence type="ECO:0000256" key="1">
    <source>
        <dbReference type="SAM" id="MobiDB-lite"/>
    </source>
</evidence>
<evidence type="ECO:0000313" key="3">
    <source>
        <dbReference type="Proteomes" id="UP000054560"/>
    </source>
</evidence>
<proteinExistence type="predicted"/>
<feature type="region of interest" description="Disordered" evidence="1">
    <location>
        <begin position="859"/>
        <end position="878"/>
    </location>
</feature>
<feature type="compositionally biased region" description="Basic and acidic residues" evidence="1">
    <location>
        <begin position="1044"/>
        <end position="1055"/>
    </location>
</feature>
<feature type="compositionally biased region" description="Polar residues" evidence="1">
    <location>
        <begin position="1028"/>
        <end position="1042"/>
    </location>
</feature>
<evidence type="ECO:0000313" key="2">
    <source>
        <dbReference type="EMBL" id="KNC85467.1"/>
    </source>
</evidence>
<gene>
    <name evidence="2" type="ORF">SARC_02371</name>
</gene>
<dbReference type="eggNOG" id="KOG3544">
    <property type="taxonomic scope" value="Eukaryota"/>
</dbReference>
<feature type="compositionally biased region" description="Basic and acidic residues" evidence="1">
    <location>
        <begin position="918"/>
        <end position="952"/>
    </location>
</feature>
<protein>
    <submittedName>
        <fullName evidence="2">Uncharacterized protein</fullName>
    </submittedName>
</protein>
<keyword evidence="3" id="KW-1185">Reference proteome</keyword>
<sequence length="1140" mass="122080">MATPNCTILWVRFAKELLRAESQHFNACSDLINTICVHIVQPLLDSSPSVTIATCLVEILVLITNSSASINLALYLPDIADVVLGWYLDETTPAPIREGAMLFYTSSALQWRVRLDVTVAHINQILTDMMVVANSIASKRNKASIRLDVCKYAEQCMYAQDMVTHLAPFATVLSILIQAIADNLGDANFTHPALPDDTQQRIYDSRQNLTQSFIETAILARGATCFATTVSVLVVDTVHDTTDTDGRGDVPESVPVLSAEEAGNRQKILPVVLKIHDLISAMCDLVDPVAGVSKRISSSLLDSLIATADVLGDCCCYANRDRVTIATGTTMCYCSGGVVVAGVLSTCGKVMRNLLGNSRTVETSYLSAYEQLWGRDSLLWKLRSTSTPLVVMQSLTSLWRDVIGHAENSLQSAERVWSLLGNDLHTCTRAIVRMGSVCDYTIDTQKHRSTTGAMSASHATRCAFTPVAEGVGVAQSVTGGTRTLTYTHAQARVAQLSVCIAFDCYVVGEVLMACGQRWLLHDSVVQTLVGCLSVVPDKQPHTHACAPTHLQRTGRDGLSYSVFEVGNAQDVAMATRVHLLGVSSEAYLTLMRTLHSIGHSANFYLPTSPHAHTQDYTSTPYRHIHAHAHTHAHTHTRACTKTAHTPSSARSLALSSSLSSASGMGAVLSVARDALSDATATREVLLSTLDVLRHVLGLVESAQALSEKDALHSRRALATQPLWQDVVSAVADHTLSTDVSLASLAVSCITLILRLHLTSPNGESSLANHIACRLQQAATHTNSELRESALLACLTSQRTVANGITDIDTRTDTAGVALSGVLRTVLQQSAALSDDPRLLPMATHVPEMLRIVPELQPALGVDNKGGVKGTGGSDAPVVQVNERTGDSVAAESDVQPHTDTHTDADTATHTDTLTHTGTDTHTHTGTDIHTHTDADTQGHTHTDTQGHTHTDTGAETQADVYTDTQASGEGYGQAHTDDHDTLTDANGDTVTTGSTDALATEQEAEGAPHDTSTRGDTDTLTGERGSMSAETEPQRLNGTDQNTDTDKRTDERMDDGATDTSDTQGNVPTNERLSTVLPTDLPTDLATDVRTDLSSTGLPNRNTNTDTDGQTATDASLDCLTDESLQAERERNTRAQEPKV</sequence>
<dbReference type="EMBL" id="KQ241701">
    <property type="protein sequence ID" value="KNC85467.1"/>
    <property type="molecule type" value="Genomic_DNA"/>
</dbReference>
<accession>A0A0L0G8W0</accession>
<dbReference type="AlphaFoldDB" id="A0A0L0G8W0"/>
<feature type="compositionally biased region" description="Basic and acidic residues" evidence="1">
    <location>
        <begin position="894"/>
        <end position="908"/>
    </location>
</feature>
<feature type="compositionally biased region" description="Polar residues" evidence="1">
    <location>
        <begin position="1092"/>
        <end position="1114"/>
    </location>
</feature>
<reference evidence="2 3" key="1">
    <citation type="submission" date="2011-02" db="EMBL/GenBank/DDBJ databases">
        <title>The Genome Sequence of Sphaeroforma arctica JP610.</title>
        <authorList>
            <consortium name="The Broad Institute Genome Sequencing Platform"/>
            <person name="Russ C."/>
            <person name="Cuomo C."/>
            <person name="Young S.K."/>
            <person name="Zeng Q."/>
            <person name="Gargeya S."/>
            <person name="Alvarado L."/>
            <person name="Berlin A."/>
            <person name="Chapman S.B."/>
            <person name="Chen Z."/>
            <person name="Freedman E."/>
            <person name="Gellesch M."/>
            <person name="Goldberg J."/>
            <person name="Griggs A."/>
            <person name="Gujja S."/>
            <person name="Heilman E."/>
            <person name="Heiman D."/>
            <person name="Howarth C."/>
            <person name="Mehta T."/>
            <person name="Neiman D."/>
            <person name="Pearson M."/>
            <person name="Roberts A."/>
            <person name="Saif S."/>
            <person name="Shea T."/>
            <person name="Shenoy N."/>
            <person name="Sisk P."/>
            <person name="Stolte C."/>
            <person name="Sykes S."/>
            <person name="White J."/>
            <person name="Yandava C."/>
            <person name="Burger G."/>
            <person name="Gray M.W."/>
            <person name="Holland P.W.H."/>
            <person name="King N."/>
            <person name="Lang F.B.F."/>
            <person name="Roger A.J."/>
            <person name="Ruiz-Trillo I."/>
            <person name="Haas B."/>
            <person name="Nusbaum C."/>
            <person name="Birren B."/>
        </authorList>
    </citation>
    <scope>NUCLEOTIDE SEQUENCE [LARGE SCALE GENOMIC DNA]</scope>
    <source>
        <strain evidence="2 3">JP610</strain>
    </source>
</reference>
<feature type="compositionally biased region" description="Polar residues" evidence="1">
    <location>
        <begin position="1058"/>
        <end position="1077"/>
    </location>
</feature>
<dbReference type="GeneID" id="25902875"/>
<feature type="region of interest" description="Disordered" evidence="1">
    <location>
        <begin position="885"/>
        <end position="1115"/>
    </location>
</feature>
<organism evidence="2 3">
    <name type="scientific">Sphaeroforma arctica JP610</name>
    <dbReference type="NCBI Taxonomy" id="667725"/>
    <lineage>
        <taxon>Eukaryota</taxon>
        <taxon>Ichthyosporea</taxon>
        <taxon>Ichthyophonida</taxon>
        <taxon>Sphaeroforma</taxon>
    </lineage>
</organism>
<dbReference type="Proteomes" id="UP000054560">
    <property type="component" value="Unassembled WGS sequence"/>
</dbReference>
<feature type="compositionally biased region" description="Polar residues" evidence="1">
    <location>
        <begin position="986"/>
        <end position="997"/>
    </location>
</feature>
<dbReference type="RefSeq" id="XP_014159369.1">
    <property type="nucleotide sequence ID" value="XM_014303894.1"/>
</dbReference>
<name>A0A0L0G8W0_9EUKA</name>